<protein>
    <submittedName>
        <fullName evidence="2">Uncharacterized protein</fullName>
    </submittedName>
</protein>
<evidence type="ECO:0000313" key="2">
    <source>
        <dbReference type="EMBL" id="EKO32816.1"/>
    </source>
</evidence>
<reference evidence="2" key="1">
    <citation type="submission" date="2012-10" db="EMBL/GenBank/DDBJ databases">
        <authorList>
            <person name="Harkins D.M."/>
            <person name="Durkin A.S."/>
            <person name="Brinkac L.M."/>
            <person name="Haft D.H."/>
            <person name="Selengut J.D."/>
            <person name="Sanka R."/>
            <person name="DePew J."/>
            <person name="Purushe J."/>
            <person name="Matthias M.A."/>
            <person name="Vinetz J.M."/>
            <person name="Sutton G.G."/>
            <person name="Nierman W.C."/>
            <person name="Fouts D.E."/>
        </authorList>
    </citation>
    <scope>NUCLEOTIDE SEQUENCE [LARGE SCALE GENOMIC DNA]</scope>
    <source>
        <strain evidence="2">MOR084</strain>
    </source>
</reference>
<dbReference type="EMBL" id="AHON02000063">
    <property type="protein sequence ID" value="EKO32816.1"/>
    <property type="molecule type" value="Genomic_DNA"/>
</dbReference>
<feature type="compositionally biased region" description="Basic and acidic residues" evidence="1">
    <location>
        <begin position="76"/>
        <end position="100"/>
    </location>
</feature>
<comment type="caution">
    <text evidence="2">The sequence shown here is derived from an EMBL/GenBank/DDBJ whole genome shotgun (WGS) entry which is preliminary data.</text>
</comment>
<feature type="region of interest" description="Disordered" evidence="1">
    <location>
        <begin position="61"/>
        <end position="100"/>
    </location>
</feature>
<gene>
    <name evidence="2" type="ORF">LEP1GSC179_3001</name>
</gene>
<accession>A0A0E2BNA2</accession>
<name>A0A0E2BNA2_9LEPT</name>
<sequence>MKVSEFIEKHKINRALGAGFKEHVKLDPDSDVSEDSLTESFQEFAGVKLDGSPVLDARQDTARVGREQKQVLSQKKLSDDELAKARTQEKTISSDEKEKK</sequence>
<evidence type="ECO:0000256" key="1">
    <source>
        <dbReference type="SAM" id="MobiDB-lite"/>
    </source>
</evidence>
<dbReference type="RefSeq" id="WP_004485109.1">
    <property type="nucleotide sequence ID" value="NZ_AHON02000063.1"/>
</dbReference>
<dbReference type="Proteomes" id="UP000006329">
    <property type="component" value="Unassembled WGS sequence"/>
</dbReference>
<evidence type="ECO:0000313" key="3">
    <source>
        <dbReference type="Proteomes" id="UP000006329"/>
    </source>
</evidence>
<dbReference type="AlphaFoldDB" id="A0A0E2BNA2"/>
<organism evidence="2 3">
    <name type="scientific">Leptospira santarosai str. MOR084</name>
    <dbReference type="NCBI Taxonomy" id="1049984"/>
    <lineage>
        <taxon>Bacteria</taxon>
        <taxon>Pseudomonadati</taxon>
        <taxon>Spirochaetota</taxon>
        <taxon>Spirochaetia</taxon>
        <taxon>Leptospirales</taxon>
        <taxon>Leptospiraceae</taxon>
        <taxon>Leptospira</taxon>
    </lineage>
</organism>
<keyword evidence="3" id="KW-1185">Reference proteome</keyword>
<proteinExistence type="predicted"/>